<feature type="transmembrane region" description="Helical" evidence="1">
    <location>
        <begin position="114"/>
        <end position="136"/>
    </location>
</feature>
<evidence type="ECO:0000313" key="4">
    <source>
        <dbReference type="Proteomes" id="UP000325134"/>
    </source>
</evidence>
<dbReference type="InterPro" id="IPR058364">
    <property type="entry name" value="DUF8051"/>
</dbReference>
<keyword evidence="4" id="KW-1185">Reference proteome</keyword>
<keyword evidence="1" id="KW-0472">Membrane</keyword>
<keyword evidence="1" id="KW-1133">Transmembrane helix</keyword>
<accession>A0A1M5AEN2</accession>
<evidence type="ECO:0000313" key="3">
    <source>
        <dbReference type="EMBL" id="SHF28731.1"/>
    </source>
</evidence>
<sequence>MVHSSQINSGPTRPSTSQPTATAAKLMLVLVASFVTLVPGGPIETRDFSGLGGTVFWGFNAFLIALALLAVGSAVAMLRGSAAASWGAIVAAWGYIFVVLMDLGHVFPTSPDPIPLMLGLVEILDFILAFYVLALAHRGLGHI</sequence>
<evidence type="ECO:0000259" key="2">
    <source>
        <dbReference type="Pfam" id="PF26225"/>
    </source>
</evidence>
<dbReference type="Pfam" id="PF26225">
    <property type="entry name" value="DUF8051"/>
    <property type="match status" value="1"/>
</dbReference>
<reference evidence="3 4" key="1">
    <citation type="submission" date="2016-11" db="EMBL/GenBank/DDBJ databases">
        <authorList>
            <person name="Varghese N."/>
            <person name="Submissions S."/>
        </authorList>
    </citation>
    <scope>NUCLEOTIDE SEQUENCE [LARGE SCALE GENOMIC DNA]</scope>
    <source>
        <strain evidence="3 4">DSM 29341</strain>
    </source>
</reference>
<gene>
    <name evidence="3" type="ORF">SAMN05444279_12542</name>
</gene>
<dbReference type="Proteomes" id="UP000325134">
    <property type="component" value="Unassembled WGS sequence"/>
</dbReference>
<dbReference type="AlphaFoldDB" id="A0A1M5AEN2"/>
<proteinExistence type="predicted"/>
<organism evidence="3 4">
    <name type="scientific">Ruegeria intermedia</name>
    <dbReference type="NCBI Taxonomy" id="996115"/>
    <lineage>
        <taxon>Bacteria</taxon>
        <taxon>Pseudomonadati</taxon>
        <taxon>Pseudomonadota</taxon>
        <taxon>Alphaproteobacteria</taxon>
        <taxon>Rhodobacterales</taxon>
        <taxon>Roseobacteraceae</taxon>
        <taxon>Ruegeria</taxon>
    </lineage>
</organism>
<name>A0A1M5AEN2_9RHOB</name>
<protein>
    <recommendedName>
        <fullName evidence="2">DUF8051 domain-containing protein</fullName>
    </recommendedName>
</protein>
<feature type="domain" description="DUF8051" evidence="2">
    <location>
        <begin position="23"/>
        <end position="137"/>
    </location>
</feature>
<feature type="transmembrane region" description="Helical" evidence="1">
    <location>
        <begin position="85"/>
        <end position="108"/>
    </location>
</feature>
<keyword evidence="1" id="KW-0812">Transmembrane</keyword>
<evidence type="ECO:0000256" key="1">
    <source>
        <dbReference type="SAM" id="Phobius"/>
    </source>
</evidence>
<dbReference type="EMBL" id="FQVK01000025">
    <property type="protein sequence ID" value="SHF28731.1"/>
    <property type="molecule type" value="Genomic_DNA"/>
</dbReference>
<feature type="transmembrane region" description="Helical" evidence="1">
    <location>
        <begin position="23"/>
        <end position="43"/>
    </location>
</feature>
<feature type="transmembrane region" description="Helical" evidence="1">
    <location>
        <begin position="55"/>
        <end position="78"/>
    </location>
</feature>